<proteinExistence type="predicted"/>
<feature type="region of interest" description="Disordered" evidence="1">
    <location>
        <begin position="1"/>
        <end position="33"/>
    </location>
</feature>
<dbReference type="Gramene" id="Kaladp0058s0051.1.v1.1">
    <property type="protein sequence ID" value="Kaladp0058s0051.1.v1.1.CDS.1"/>
    <property type="gene ID" value="Kaladp0058s0051.v1.1"/>
</dbReference>
<accession>A0A7N0UAW2</accession>
<sequence>MCQTKLPPSSPSNHKPTQFASLSESLHTPPAPPQTLIFSRRQWIFAAFSADS</sequence>
<dbReference type="AlphaFoldDB" id="A0A7N0UAW2"/>
<keyword evidence="3" id="KW-1185">Reference proteome</keyword>
<protein>
    <submittedName>
        <fullName evidence="2">Uncharacterized protein</fullName>
    </submittedName>
</protein>
<name>A0A7N0UAW2_KALFE</name>
<evidence type="ECO:0000313" key="3">
    <source>
        <dbReference type="Proteomes" id="UP000594263"/>
    </source>
</evidence>
<organism evidence="2 3">
    <name type="scientific">Kalanchoe fedtschenkoi</name>
    <name type="common">Lavender scallops</name>
    <name type="synonym">South American air plant</name>
    <dbReference type="NCBI Taxonomy" id="63787"/>
    <lineage>
        <taxon>Eukaryota</taxon>
        <taxon>Viridiplantae</taxon>
        <taxon>Streptophyta</taxon>
        <taxon>Embryophyta</taxon>
        <taxon>Tracheophyta</taxon>
        <taxon>Spermatophyta</taxon>
        <taxon>Magnoliopsida</taxon>
        <taxon>eudicotyledons</taxon>
        <taxon>Gunneridae</taxon>
        <taxon>Pentapetalae</taxon>
        <taxon>Saxifragales</taxon>
        <taxon>Crassulaceae</taxon>
        <taxon>Kalanchoe</taxon>
    </lineage>
</organism>
<dbReference type="Proteomes" id="UP000594263">
    <property type="component" value="Unplaced"/>
</dbReference>
<evidence type="ECO:0000313" key="2">
    <source>
        <dbReference type="EnsemblPlants" id="Kaladp0058s0051.1.v1.1.CDS.1"/>
    </source>
</evidence>
<feature type="compositionally biased region" description="Polar residues" evidence="1">
    <location>
        <begin position="1"/>
        <end position="26"/>
    </location>
</feature>
<evidence type="ECO:0000256" key="1">
    <source>
        <dbReference type="SAM" id="MobiDB-lite"/>
    </source>
</evidence>
<dbReference type="EnsemblPlants" id="Kaladp0058s0051.1.v1.1">
    <property type="protein sequence ID" value="Kaladp0058s0051.1.v1.1.CDS.1"/>
    <property type="gene ID" value="Kaladp0058s0051.v1.1"/>
</dbReference>
<reference evidence="2" key="1">
    <citation type="submission" date="2021-01" db="UniProtKB">
        <authorList>
            <consortium name="EnsemblPlants"/>
        </authorList>
    </citation>
    <scope>IDENTIFICATION</scope>
</reference>